<dbReference type="OrthoDB" id="274726at2759"/>
<accession>A0A9Q0LP13</accession>
<name>A0A9Q0LP13_ANAIG</name>
<evidence type="ECO:0000256" key="2">
    <source>
        <dbReference type="PIRNR" id="PIRNR037010"/>
    </source>
</evidence>
<dbReference type="PIRSF" id="PIRSF037010">
    <property type="entry name" value="Splicing_factor_3B_subunit_5"/>
    <property type="match status" value="1"/>
</dbReference>
<dbReference type="AlphaFoldDB" id="A0A9Q0LP13"/>
<keyword evidence="4" id="KW-1185">Reference proteome</keyword>
<evidence type="ECO:0000313" key="3">
    <source>
        <dbReference type="EMBL" id="KAJ5076442.1"/>
    </source>
</evidence>
<evidence type="ECO:0000313" key="4">
    <source>
        <dbReference type="Proteomes" id="UP001149090"/>
    </source>
</evidence>
<gene>
    <name evidence="3" type="ORF">M0811_06442</name>
</gene>
<proteinExistence type="inferred from homology"/>
<dbReference type="OMA" id="YDRFNIH"/>
<dbReference type="Pfam" id="PF07189">
    <property type="entry name" value="SF3b10"/>
    <property type="match status" value="1"/>
</dbReference>
<dbReference type="GO" id="GO:0071011">
    <property type="term" value="C:precatalytic spliceosome"/>
    <property type="evidence" value="ECO:0007669"/>
    <property type="project" value="TreeGrafter"/>
</dbReference>
<protein>
    <recommendedName>
        <fullName evidence="2">Splicing factor subunit</fullName>
    </recommendedName>
</protein>
<dbReference type="InterPro" id="IPR009846">
    <property type="entry name" value="SF3b5/RDS3-10"/>
</dbReference>
<dbReference type="Proteomes" id="UP001149090">
    <property type="component" value="Unassembled WGS sequence"/>
</dbReference>
<evidence type="ECO:0000256" key="1">
    <source>
        <dbReference type="ARBA" id="ARBA00009568"/>
    </source>
</evidence>
<dbReference type="GO" id="GO:0000398">
    <property type="term" value="P:mRNA splicing, via spliceosome"/>
    <property type="evidence" value="ECO:0007669"/>
    <property type="project" value="UniProtKB-UniRule"/>
</dbReference>
<comment type="similarity">
    <text evidence="1 2">Belongs to the SF3B5 family.</text>
</comment>
<organism evidence="3 4">
    <name type="scientific">Anaeramoeba ignava</name>
    <name type="common">Anaerobic marine amoeba</name>
    <dbReference type="NCBI Taxonomy" id="1746090"/>
    <lineage>
        <taxon>Eukaryota</taxon>
        <taxon>Metamonada</taxon>
        <taxon>Anaeramoebidae</taxon>
        <taxon>Anaeramoeba</taxon>
    </lineage>
</organism>
<reference evidence="3" key="1">
    <citation type="submission" date="2022-10" db="EMBL/GenBank/DDBJ databases">
        <title>Novel sulphate-reducing endosymbionts in the free-living metamonad Anaeramoeba.</title>
        <authorList>
            <person name="Jerlstrom-Hultqvist J."/>
            <person name="Cepicka I."/>
            <person name="Gallot-Lavallee L."/>
            <person name="Salas-Leiva D."/>
            <person name="Curtis B.A."/>
            <person name="Zahonova K."/>
            <person name="Pipaliya S."/>
            <person name="Dacks J."/>
            <person name="Roger A.J."/>
        </authorList>
    </citation>
    <scope>NUCLEOTIDE SEQUENCE</scope>
    <source>
        <strain evidence="3">BMAN</strain>
    </source>
</reference>
<dbReference type="GO" id="GO:0005686">
    <property type="term" value="C:U2 snRNP"/>
    <property type="evidence" value="ECO:0007669"/>
    <property type="project" value="TreeGrafter"/>
</dbReference>
<comment type="caution">
    <text evidence="3">The sequence shown here is derived from an EMBL/GenBank/DDBJ whole genome shotgun (WGS) entry which is preliminary data.</text>
</comment>
<dbReference type="EMBL" id="JAPDFW010000061">
    <property type="protein sequence ID" value="KAJ5076442.1"/>
    <property type="molecule type" value="Genomic_DNA"/>
</dbReference>
<dbReference type="PANTHER" id="PTHR20978:SF0">
    <property type="entry name" value="SPLICING FACTOR 3B SUBUNIT 5"/>
    <property type="match status" value="1"/>
</dbReference>
<dbReference type="InterPro" id="IPR017089">
    <property type="entry name" value="Splicing_factor_3B_subunit_5"/>
</dbReference>
<sequence>MAEEERRLSLNIQQEHIISKYVGTGNTDMSKHDWLVNQHRDTYASYIGNPSMLYFISIVENEPIAKLKYNFLQKMVQPCGPPPSHKQF</sequence>
<dbReference type="PANTHER" id="PTHR20978">
    <property type="entry name" value="SPLICING FACTOR 3B SUBUNIT 5"/>
    <property type="match status" value="1"/>
</dbReference>